<evidence type="ECO:0000313" key="1">
    <source>
        <dbReference type="EnsemblPlants" id="PGSC0003DMT400048356"/>
    </source>
</evidence>
<protein>
    <submittedName>
        <fullName evidence="1">'chromo' domain containing protein</fullName>
    </submittedName>
</protein>
<evidence type="ECO:0000313" key="2">
    <source>
        <dbReference type="Proteomes" id="UP000011115"/>
    </source>
</evidence>
<dbReference type="AlphaFoldDB" id="M1BMB4"/>
<name>M1BMB4_SOLTU</name>
<reference evidence="2" key="1">
    <citation type="journal article" date="2011" name="Nature">
        <title>Genome sequence and analysis of the tuber crop potato.</title>
        <authorList>
            <consortium name="The Potato Genome Sequencing Consortium"/>
        </authorList>
    </citation>
    <scope>NUCLEOTIDE SEQUENCE [LARGE SCALE GENOMIC DNA]</scope>
    <source>
        <strain evidence="2">cv. DM1-3 516 R44</strain>
    </source>
</reference>
<sequence>MQITSLTPTHLDVVTCFVSREVCAPDFEGSQKDEFMALEQGGMTVASYEAKFHALSRYATQLVTTEEDCTKETRLPVKMTGLSVMSFRERPRQRHLMQ</sequence>
<dbReference type="PaxDb" id="4113-PGSC0003DMT400048356"/>
<dbReference type="Gramene" id="PGSC0003DMT400048356">
    <property type="protein sequence ID" value="PGSC0003DMT400048356"/>
    <property type="gene ID" value="PGSC0003DMG400018788"/>
</dbReference>
<proteinExistence type="predicted"/>
<dbReference type="HOGENOM" id="CLU_2337647_0_0_1"/>
<keyword evidence="2" id="KW-1185">Reference proteome</keyword>
<dbReference type="EnsemblPlants" id="PGSC0003DMT400048356">
    <property type="protein sequence ID" value="PGSC0003DMT400048356"/>
    <property type="gene ID" value="PGSC0003DMG400018788"/>
</dbReference>
<dbReference type="InParanoid" id="M1BMB4"/>
<organism evidence="1 2">
    <name type="scientific">Solanum tuberosum</name>
    <name type="common">Potato</name>
    <dbReference type="NCBI Taxonomy" id="4113"/>
    <lineage>
        <taxon>Eukaryota</taxon>
        <taxon>Viridiplantae</taxon>
        <taxon>Streptophyta</taxon>
        <taxon>Embryophyta</taxon>
        <taxon>Tracheophyta</taxon>
        <taxon>Spermatophyta</taxon>
        <taxon>Magnoliopsida</taxon>
        <taxon>eudicotyledons</taxon>
        <taxon>Gunneridae</taxon>
        <taxon>Pentapetalae</taxon>
        <taxon>asterids</taxon>
        <taxon>lamiids</taxon>
        <taxon>Solanales</taxon>
        <taxon>Solanaceae</taxon>
        <taxon>Solanoideae</taxon>
        <taxon>Solaneae</taxon>
        <taxon>Solanum</taxon>
    </lineage>
</organism>
<accession>M1BMB4</accession>
<reference evidence="1" key="2">
    <citation type="submission" date="2015-06" db="UniProtKB">
        <authorList>
            <consortium name="EnsemblPlants"/>
        </authorList>
    </citation>
    <scope>IDENTIFICATION</scope>
    <source>
        <strain evidence="1">DM1-3 516 R44</strain>
    </source>
</reference>
<dbReference type="Proteomes" id="UP000011115">
    <property type="component" value="Unassembled WGS sequence"/>
</dbReference>